<evidence type="ECO:0000256" key="10">
    <source>
        <dbReference type="ARBA" id="ARBA00023004"/>
    </source>
</evidence>
<dbReference type="InterPro" id="IPR036396">
    <property type="entry name" value="Cyt_P450_sf"/>
</dbReference>
<evidence type="ECO:0000256" key="12">
    <source>
        <dbReference type="ARBA" id="ARBA00023136"/>
    </source>
</evidence>
<comment type="similarity">
    <text evidence="4">Belongs to the cytochrome P450 family.</text>
</comment>
<dbReference type="AlphaFoldDB" id="A0A4Q9PVK5"/>
<reference evidence="13 14" key="1">
    <citation type="submission" date="2019-01" db="EMBL/GenBank/DDBJ databases">
        <title>Draft genome sequences of three monokaryotic isolates of the white-rot basidiomycete fungus Dichomitus squalens.</title>
        <authorList>
            <consortium name="DOE Joint Genome Institute"/>
            <person name="Lopez S.C."/>
            <person name="Andreopoulos B."/>
            <person name="Pangilinan J."/>
            <person name="Lipzen A."/>
            <person name="Riley R."/>
            <person name="Ahrendt S."/>
            <person name="Ng V."/>
            <person name="Barry K."/>
            <person name="Daum C."/>
            <person name="Grigoriev I.V."/>
            <person name="Hilden K.S."/>
            <person name="Makela M.R."/>
            <person name="de Vries R.P."/>
        </authorList>
    </citation>
    <scope>NUCLEOTIDE SEQUENCE [LARGE SCALE GENOMIC DNA]</scope>
    <source>
        <strain evidence="13 14">CBS 464.89</strain>
    </source>
</reference>
<dbReference type="Proteomes" id="UP000292082">
    <property type="component" value="Unassembled WGS sequence"/>
</dbReference>
<evidence type="ECO:0000313" key="13">
    <source>
        <dbReference type="EMBL" id="TBU58489.1"/>
    </source>
</evidence>
<dbReference type="InterPro" id="IPR050364">
    <property type="entry name" value="Cytochrome_P450_fung"/>
</dbReference>
<keyword evidence="7" id="KW-0479">Metal-binding</keyword>
<dbReference type="Pfam" id="PF00067">
    <property type="entry name" value="p450"/>
    <property type="match status" value="1"/>
</dbReference>
<proteinExistence type="inferred from homology"/>
<evidence type="ECO:0000256" key="1">
    <source>
        <dbReference type="ARBA" id="ARBA00001971"/>
    </source>
</evidence>
<dbReference type="GO" id="GO:0016705">
    <property type="term" value="F:oxidoreductase activity, acting on paired donors, with incorporation or reduction of molecular oxygen"/>
    <property type="evidence" value="ECO:0007669"/>
    <property type="project" value="InterPro"/>
</dbReference>
<keyword evidence="11" id="KW-0503">Monooxygenase</keyword>
<dbReference type="GO" id="GO:0016020">
    <property type="term" value="C:membrane"/>
    <property type="evidence" value="ECO:0007669"/>
    <property type="project" value="UniProtKB-SubCell"/>
</dbReference>
<comment type="pathway">
    <text evidence="3">Secondary metabolite biosynthesis.</text>
</comment>
<gene>
    <name evidence="13" type="ORF">BD310DRAFT_967581</name>
</gene>
<dbReference type="SUPFAM" id="SSF48264">
    <property type="entry name" value="Cytochrome P450"/>
    <property type="match status" value="1"/>
</dbReference>
<organism evidence="13 14">
    <name type="scientific">Dichomitus squalens</name>
    <dbReference type="NCBI Taxonomy" id="114155"/>
    <lineage>
        <taxon>Eukaryota</taxon>
        <taxon>Fungi</taxon>
        <taxon>Dikarya</taxon>
        <taxon>Basidiomycota</taxon>
        <taxon>Agaricomycotina</taxon>
        <taxon>Agaricomycetes</taxon>
        <taxon>Polyporales</taxon>
        <taxon>Polyporaceae</taxon>
        <taxon>Dichomitus</taxon>
    </lineage>
</organism>
<keyword evidence="10" id="KW-0408">Iron</keyword>
<keyword evidence="8" id="KW-1133">Transmembrane helix</keyword>
<comment type="cofactor">
    <cofactor evidence="1">
        <name>heme</name>
        <dbReference type="ChEBI" id="CHEBI:30413"/>
    </cofactor>
</comment>
<keyword evidence="9" id="KW-0560">Oxidoreductase</keyword>
<comment type="subcellular location">
    <subcellularLocation>
        <location evidence="2">Membrane</location>
        <topology evidence="2">Single-pass membrane protein</topology>
    </subcellularLocation>
</comment>
<dbReference type="Gene3D" id="1.10.630.10">
    <property type="entry name" value="Cytochrome P450"/>
    <property type="match status" value="1"/>
</dbReference>
<evidence type="ECO:0000313" key="14">
    <source>
        <dbReference type="Proteomes" id="UP000292082"/>
    </source>
</evidence>
<dbReference type="InterPro" id="IPR001128">
    <property type="entry name" value="Cyt_P450"/>
</dbReference>
<evidence type="ECO:0000256" key="4">
    <source>
        <dbReference type="ARBA" id="ARBA00010617"/>
    </source>
</evidence>
<dbReference type="PANTHER" id="PTHR46300">
    <property type="entry name" value="P450, PUTATIVE (EUROFUNG)-RELATED-RELATED"/>
    <property type="match status" value="1"/>
</dbReference>
<dbReference type="PANTHER" id="PTHR46300:SF7">
    <property type="entry name" value="P450, PUTATIVE (EUROFUNG)-RELATED"/>
    <property type="match status" value="1"/>
</dbReference>
<protein>
    <submittedName>
        <fullName evidence="13">Cytochrome P450</fullName>
    </submittedName>
</protein>
<dbReference type="InterPro" id="IPR002401">
    <property type="entry name" value="Cyt_P450_E_grp-I"/>
</dbReference>
<keyword evidence="12" id="KW-0472">Membrane</keyword>
<accession>A0A4Q9PVK5</accession>
<dbReference type="GO" id="GO:0005506">
    <property type="term" value="F:iron ion binding"/>
    <property type="evidence" value="ECO:0007669"/>
    <property type="project" value="InterPro"/>
</dbReference>
<dbReference type="PRINTS" id="PR00463">
    <property type="entry name" value="EP450I"/>
</dbReference>
<evidence type="ECO:0000256" key="2">
    <source>
        <dbReference type="ARBA" id="ARBA00004167"/>
    </source>
</evidence>
<dbReference type="GO" id="GO:0020037">
    <property type="term" value="F:heme binding"/>
    <property type="evidence" value="ECO:0007669"/>
    <property type="project" value="InterPro"/>
</dbReference>
<evidence type="ECO:0000256" key="7">
    <source>
        <dbReference type="ARBA" id="ARBA00022723"/>
    </source>
</evidence>
<evidence type="ECO:0000256" key="9">
    <source>
        <dbReference type="ARBA" id="ARBA00023002"/>
    </source>
</evidence>
<keyword evidence="5" id="KW-0349">Heme</keyword>
<keyword evidence="6" id="KW-0812">Transmembrane</keyword>
<evidence type="ECO:0000256" key="3">
    <source>
        <dbReference type="ARBA" id="ARBA00005179"/>
    </source>
</evidence>
<sequence>MDVTSIALSPAMWLVNPITVFQSIPAWLGFFKAPGLGSENIPGLNRWRADLEELRTKPFSLAKVGFSNGLFKNSYVSSLLAEGTTGEQSIVDTAAVAFGACYETTVISGDVFILAMVLYPEVQKRAQDEIDRIVGNDRLPDFSDRETLPYITALMKEVLRWHPPAPTGIPHMLREDDMYREYHIPEGAVLIGNIWMVAQILRESFIICIVPGTGQVHS</sequence>
<evidence type="ECO:0000256" key="8">
    <source>
        <dbReference type="ARBA" id="ARBA00022989"/>
    </source>
</evidence>
<dbReference type="GO" id="GO:0004497">
    <property type="term" value="F:monooxygenase activity"/>
    <property type="evidence" value="ECO:0007669"/>
    <property type="project" value="UniProtKB-KW"/>
</dbReference>
<name>A0A4Q9PVK5_9APHY</name>
<evidence type="ECO:0000256" key="11">
    <source>
        <dbReference type="ARBA" id="ARBA00023033"/>
    </source>
</evidence>
<evidence type="ECO:0000256" key="5">
    <source>
        <dbReference type="ARBA" id="ARBA00022617"/>
    </source>
</evidence>
<evidence type="ECO:0000256" key="6">
    <source>
        <dbReference type="ARBA" id="ARBA00022692"/>
    </source>
</evidence>
<keyword evidence="14" id="KW-1185">Reference proteome</keyword>
<dbReference type="EMBL" id="ML145124">
    <property type="protein sequence ID" value="TBU58489.1"/>
    <property type="molecule type" value="Genomic_DNA"/>
</dbReference>